<accession>A0ABY8AGD2</accession>
<evidence type="ECO:0008006" key="3">
    <source>
        <dbReference type="Google" id="ProtNLM"/>
    </source>
</evidence>
<name>A0ABY8AGD2_9ACTN</name>
<dbReference type="Proteomes" id="UP001218629">
    <property type="component" value="Chromosome"/>
</dbReference>
<proteinExistence type="predicted"/>
<sequence>MPTHIAAGLGTANSTYNPSVQATEQTVTLHSETIFEPGLPCADNPTRLLLSDKLDGNFLTSCLGAIQNPNLNGVLKFSDGTTSNYHISILTAERVEGHVVARATGTINNGPYAEATINRLGIRLAGNVTACLTGGGVSNSTGAEVVIITGP</sequence>
<reference evidence="1 2" key="1">
    <citation type="submission" date="2022-03" db="EMBL/GenBank/DDBJ databases">
        <title>Streptomyces yunnanensis P86,complete genome.</title>
        <authorList>
            <person name="Chen S."/>
            <person name="Zhang Q."/>
        </authorList>
    </citation>
    <scope>NUCLEOTIDE SEQUENCE [LARGE SCALE GENOMIC DNA]</scope>
    <source>
        <strain evidence="1 2">P86</strain>
    </source>
</reference>
<protein>
    <recommendedName>
        <fullName evidence="3">BclA C-terminal domain-containing protein</fullName>
    </recommendedName>
</protein>
<keyword evidence="2" id="KW-1185">Reference proteome</keyword>
<dbReference type="EMBL" id="CP095749">
    <property type="protein sequence ID" value="WEB44023.1"/>
    <property type="molecule type" value="Genomic_DNA"/>
</dbReference>
<dbReference type="RefSeq" id="WP_275310302.1">
    <property type="nucleotide sequence ID" value="NZ_CP095749.1"/>
</dbReference>
<evidence type="ECO:0000313" key="1">
    <source>
        <dbReference type="EMBL" id="WEB44023.1"/>
    </source>
</evidence>
<evidence type="ECO:0000313" key="2">
    <source>
        <dbReference type="Proteomes" id="UP001218629"/>
    </source>
</evidence>
<organism evidence="1 2">
    <name type="scientific">Streptomyces yunnanensis</name>
    <dbReference type="NCBI Taxonomy" id="156453"/>
    <lineage>
        <taxon>Bacteria</taxon>
        <taxon>Bacillati</taxon>
        <taxon>Actinomycetota</taxon>
        <taxon>Actinomycetes</taxon>
        <taxon>Kitasatosporales</taxon>
        <taxon>Streptomycetaceae</taxon>
        <taxon>Streptomyces</taxon>
    </lineage>
</organism>
<gene>
    <name evidence="1" type="ORF">MOV08_35245</name>
</gene>